<dbReference type="Proteomes" id="UP000594638">
    <property type="component" value="Unassembled WGS sequence"/>
</dbReference>
<keyword evidence="4" id="KW-1185">Reference proteome</keyword>
<feature type="region of interest" description="Disordered" evidence="1">
    <location>
        <begin position="1"/>
        <end position="27"/>
    </location>
</feature>
<gene>
    <name evidence="3" type="ORF">OLEA9_A014524</name>
</gene>
<organism evidence="3 4">
    <name type="scientific">Olea europaea subsp. europaea</name>
    <dbReference type="NCBI Taxonomy" id="158383"/>
    <lineage>
        <taxon>Eukaryota</taxon>
        <taxon>Viridiplantae</taxon>
        <taxon>Streptophyta</taxon>
        <taxon>Embryophyta</taxon>
        <taxon>Tracheophyta</taxon>
        <taxon>Spermatophyta</taxon>
        <taxon>Magnoliopsida</taxon>
        <taxon>eudicotyledons</taxon>
        <taxon>Gunneridae</taxon>
        <taxon>Pentapetalae</taxon>
        <taxon>asterids</taxon>
        <taxon>lamiids</taxon>
        <taxon>Lamiales</taxon>
        <taxon>Oleaceae</taxon>
        <taxon>Oleeae</taxon>
        <taxon>Olea</taxon>
    </lineage>
</organism>
<sequence>MTTVGAKGESQSAEITQTGTKSQESSGKITKVEWLISIENCKVDETAKKSQIERVPSLLRQSNSDENCYDPIVVSIGPYHHGKPGLEAFEQLKIPIAQKLCCDHSNQVSLESLYEEVAKVGKSARECYEKGSTEDYDDELFNRMMFLDACFVLYLMFILKEKNVSSGTDKEQRVDPRLYMGYYQGLMISDLFLLENQIPLLILKVLMDFMFNSEIQEELIQSLLKSPTISKSRHAFMKLDLDGSPHLLHLIWKQLSFRPITKVREEYWDIWESYRTVTELDLAGIHVKPSQTGNLTDVEFKSRLFFGTLTLPQIVIDDLTKPLLFNLVAYEMCPHGPSDLGITSYFCLMDYLIDRADDVKELRKRKILVNFLGSDQELAQFFNKIAKDLVPDATIYAEAKRKIEIHCQNKVQAWMAEWVHKYFSSPWTLLAFLGAILVLALTMAQTYFAAYTYYTSESKTS</sequence>
<dbReference type="Gramene" id="OE9A014524T1">
    <property type="protein sequence ID" value="OE9A014524C1"/>
    <property type="gene ID" value="OE9A014524"/>
</dbReference>
<dbReference type="Pfam" id="PF03140">
    <property type="entry name" value="DUF247"/>
    <property type="match status" value="1"/>
</dbReference>
<name>A0A8S0TNW1_OLEEU</name>
<dbReference type="InterPro" id="IPR004158">
    <property type="entry name" value="DUF247_pln"/>
</dbReference>
<evidence type="ECO:0000313" key="4">
    <source>
        <dbReference type="Proteomes" id="UP000594638"/>
    </source>
</evidence>
<evidence type="ECO:0000313" key="3">
    <source>
        <dbReference type="EMBL" id="CAA3007678.1"/>
    </source>
</evidence>
<keyword evidence="2" id="KW-0472">Membrane</keyword>
<evidence type="ECO:0000256" key="1">
    <source>
        <dbReference type="SAM" id="MobiDB-lite"/>
    </source>
</evidence>
<evidence type="ECO:0000256" key="2">
    <source>
        <dbReference type="SAM" id="Phobius"/>
    </source>
</evidence>
<proteinExistence type="predicted"/>
<reference evidence="3 4" key="1">
    <citation type="submission" date="2019-12" db="EMBL/GenBank/DDBJ databases">
        <authorList>
            <person name="Alioto T."/>
            <person name="Alioto T."/>
            <person name="Gomez Garrido J."/>
        </authorList>
    </citation>
    <scope>NUCLEOTIDE SEQUENCE [LARGE SCALE GENOMIC DNA]</scope>
</reference>
<dbReference type="EMBL" id="CACTIH010007283">
    <property type="protein sequence ID" value="CAA3007678.1"/>
    <property type="molecule type" value="Genomic_DNA"/>
</dbReference>
<keyword evidence="2" id="KW-0812">Transmembrane</keyword>
<dbReference type="PANTHER" id="PTHR31170">
    <property type="entry name" value="BNAC04G53230D PROTEIN"/>
    <property type="match status" value="1"/>
</dbReference>
<keyword evidence="2" id="KW-1133">Transmembrane helix</keyword>
<comment type="caution">
    <text evidence="3">The sequence shown here is derived from an EMBL/GenBank/DDBJ whole genome shotgun (WGS) entry which is preliminary data.</text>
</comment>
<dbReference type="AlphaFoldDB" id="A0A8S0TNW1"/>
<protein>
    <submittedName>
        <fullName evidence="3">Uncharacterized protein</fullName>
    </submittedName>
</protein>
<dbReference type="OrthoDB" id="1849062at2759"/>
<dbReference type="PANTHER" id="PTHR31170:SF25">
    <property type="entry name" value="BNAA09G04570D PROTEIN"/>
    <property type="match status" value="1"/>
</dbReference>
<feature type="transmembrane region" description="Helical" evidence="2">
    <location>
        <begin position="429"/>
        <end position="454"/>
    </location>
</feature>
<accession>A0A8S0TNW1</accession>